<keyword evidence="1" id="KW-1133">Transmembrane helix</keyword>
<organism evidence="2 3">
    <name type="scientific">Peribacillus loiseleuriae</name>
    <dbReference type="NCBI Taxonomy" id="1679170"/>
    <lineage>
        <taxon>Bacteria</taxon>
        <taxon>Bacillati</taxon>
        <taxon>Bacillota</taxon>
        <taxon>Bacilli</taxon>
        <taxon>Bacillales</taxon>
        <taxon>Bacillaceae</taxon>
        <taxon>Peribacillus</taxon>
    </lineage>
</organism>
<evidence type="ECO:0000313" key="3">
    <source>
        <dbReference type="Proteomes" id="UP000037146"/>
    </source>
</evidence>
<keyword evidence="1" id="KW-0812">Transmembrane</keyword>
<evidence type="ECO:0000313" key="2">
    <source>
        <dbReference type="EMBL" id="KMY51324.1"/>
    </source>
</evidence>
<keyword evidence="3" id="KW-1185">Reference proteome</keyword>
<proteinExistence type="predicted"/>
<protein>
    <submittedName>
        <fullName evidence="2">Uncharacterized protein</fullName>
    </submittedName>
</protein>
<dbReference type="STRING" id="1679170.AC625_18690"/>
<keyword evidence="1" id="KW-0472">Membrane</keyword>
<dbReference type="AlphaFoldDB" id="A0A0K9GX98"/>
<name>A0A0K9GX98_9BACI</name>
<reference evidence="3" key="1">
    <citation type="submission" date="2015-07" db="EMBL/GenBank/DDBJ databases">
        <title>Genome sequencing project for genomic taxonomy and phylogenomics of Bacillus-like bacteria.</title>
        <authorList>
            <person name="Liu B."/>
            <person name="Wang J."/>
            <person name="Zhu Y."/>
            <person name="Liu G."/>
            <person name="Chen Q."/>
            <person name="Chen Z."/>
            <person name="Lan J."/>
            <person name="Che J."/>
            <person name="Ge C."/>
            <person name="Shi H."/>
            <person name="Pan Z."/>
            <person name="Liu X."/>
        </authorList>
    </citation>
    <scope>NUCLEOTIDE SEQUENCE [LARGE SCALE GENOMIC DNA]</scope>
    <source>
        <strain evidence="3">FJAT-27997</strain>
    </source>
</reference>
<sequence length="75" mass="8898">MFLIPQGPAFGFPFTWLTYHGKESLETSFQILKWSRLKQTNFHKLPLLVNSFVLYYFLILLNKGLNAMMNDERKL</sequence>
<dbReference type="PATRIC" id="fig|1679170.3.peg.4237"/>
<gene>
    <name evidence="2" type="ORF">AC625_18690</name>
</gene>
<dbReference type="EMBL" id="LFZW01000001">
    <property type="protein sequence ID" value="KMY51324.1"/>
    <property type="molecule type" value="Genomic_DNA"/>
</dbReference>
<accession>A0A0K9GX98</accession>
<dbReference type="Proteomes" id="UP000037146">
    <property type="component" value="Unassembled WGS sequence"/>
</dbReference>
<feature type="transmembrane region" description="Helical" evidence="1">
    <location>
        <begin position="45"/>
        <end position="65"/>
    </location>
</feature>
<evidence type="ECO:0000256" key="1">
    <source>
        <dbReference type="SAM" id="Phobius"/>
    </source>
</evidence>
<comment type="caution">
    <text evidence="2">The sequence shown here is derived from an EMBL/GenBank/DDBJ whole genome shotgun (WGS) entry which is preliminary data.</text>
</comment>